<dbReference type="Pfam" id="PF00440">
    <property type="entry name" value="TetR_N"/>
    <property type="match status" value="1"/>
</dbReference>
<dbReference type="SUPFAM" id="SSF48498">
    <property type="entry name" value="Tetracyclin repressor-like, C-terminal domain"/>
    <property type="match status" value="1"/>
</dbReference>
<dbReference type="PANTHER" id="PTHR47506">
    <property type="entry name" value="TRANSCRIPTIONAL REGULATORY PROTEIN"/>
    <property type="match status" value="1"/>
</dbReference>
<sequence length="188" mass="21887">MPKVQTCKEDLIVKSAEVFLRNGYYHTSFSDLAKACEIEKSHFYYYFTDKRDLMNQCLIFFSGRIQKNVFDVSMDGSIKPSERIKKMLGFVWGLHSENGYGCLFGNTLLETVGKEPYFEPIIRDFFNQWKNALGHLYTEISLTTDLEQTAFDDIQKLQGSIMLMKLYNDKSILKRAINQISDRFSTFS</sequence>
<dbReference type="Gene3D" id="1.10.357.10">
    <property type="entry name" value="Tetracycline Repressor, domain 2"/>
    <property type="match status" value="1"/>
</dbReference>
<dbReference type="Proteomes" id="UP000294850">
    <property type="component" value="Unassembled WGS sequence"/>
</dbReference>
<evidence type="ECO:0000313" key="7">
    <source>
        <dbReference type="Proteomes" id="UP000294850"/>
    </source>
</evidence>
<evidence type="ECO:0000259" key="5">
    <source>
        <dbReference type="PROSITE" id="PS50977"/>
    </source>
</evidence>
<evidence type="ECO:0000256" key="2">
    <source>
        <dbReference type="ARBA" id="ARBA00023125"/>
    </source>
</evidence>
<dbReference type="InterPro" id="IPR001647">
    <property type="entry name" value="HTH_TetR"/>
</dbReference>
<dbReference type="PROSITE" id="PS50977">
    <property type="entry name" value="HTH_TETR_2"/>
    <property type="match status" value="1"/>
</dbReference>
<dbReference type="Pfam" id="PF16925">
    <property type="entry name" value="TetR_C_13"/>
    <property type="match status" value="1"/>
</dbReference>
<keyword evidence="2 4" id="KW-0238">DNA-binding</keyword>
<evidence type="ECO:0000256" key="3">
    <source>
        <dbReference type="ARBA" id="ARBA00023163"/>
    </source>
</evidence>
<reference evidence="6 7" key="1">
    <citation type="submission" date="2019-03" db="EMBL/GenBank/DDBJ databases">
        <title>Dyadobacter AR-3-6 sp. nov., isolated from arctic soil.</title>
        <authorList>
            <person name="Chaudhary D.K."/>
        </authorList>
    </citation>
    <scope>NUCLEOTIDE SEQUENCE [LARGE SCALE GENOMIC DNA]</scope>
    <source>
        <strain evidence="6 7">AR-3-6</strain>
    </source>
</reference>
<name>A0A4R5DPV2_9BACT</name>
<dbReference type="GO" id="GO:0003677">
    <property type="term" value="F:DNA binding"/>
    <property type="evidence" value="ECO:0007669"/>
    <property type="project" value="UniProtKB-UniRule"/>
</dbReference>
<dbReference type="InterPro" id="IPR036271">
    <property type="entry name" value="Tet_transcr_reg_TetR-rel_C_sf"/>
</dbReference>
<proteinExistence type="predicted"/>
<dbReference type="AlphaFoldDB" id="A0A4R5DPV2"/>
<keyword evidence="7" id="KW-1185">Reference proteome</keyword>
<dbReference type="InterPro" id="IPR011075">
    <property type="entry name" value="TetR_C"/>
</dbReference>
<feature type="domain" description="HTH tetR-type" evidence="5">
    <location>
        <begin position="5"/>
        <end position="65"/>
    </location>
</feature>
<dbReference type="OrthoDB" id="6430772at2"/>
<dbReference type="EMBL" id="SMFL01000004">
    <property type="protein sequence ID" value="TDE15637.1"/>
    <property type="molecule type" value="Genomic_DNA"/>
</dbReference>
<keyword evidence="1" id="KW-0805">Transcription regulation</keyword>
<dbReference type="SUPFAM" id="SSF46689">
    <property type="entry name" value="Homeodomain-like"/>
    <property type="match status" value="1"/>
</dbReference>
<protein>
    <submittedName>
        <fullName evidence="6">TetR/AcrR family transcriptional regulator</fullName>
    </submittedName>
</protein>
<accession>A0A4R5DPV2</accession>
<evidence type="ECO:0000256" key="1">
    <source>
        <dbReference type="ARBA" id="ARBA00023015"/>
    </source>
</evidence>
<dbReference type="InterPro" id="IPR009057">
    <property type="entry name" value="Homeodomain-like_sf"/>
</dbReference>
<dbReference type="RefSeq" id="WP_131958899.1">
    <property type="nucleotide sequence ID" value="NZ_SMFL01000004.1"/>
</dbReference>
<feature type="DNA-binding region" description="H-T-H motif" evidence="4">
    <location>
        <begin position="28"/>
        <end position="47"/>
    </location>
</feature>
<dbReference type="PANTHER" id="PTHR47506:SF7">
    <property type="entry name" value="TRANSCRIPTIONAL REGULATORY PROTEIN"/>
    <property type="match status" value="1"/>
</dbReference>
<gene>
    <name evidence="6" type="ORF">E0F88_14150</name>
</gene>
<comment type="caution">
    <text evidence="6">The sequence shown here is derived from an EMBL/GenBank/DDBJ whole genome shotgun (WGS) entry which is preliminary data.</text>
</comment>
<organism evidence="6 7">
    <name type="scientific">Dyadobacter psychrotolerans</name>
    <dbReference type="NCBI Taxonomy" id="2541721"/>
    <lineage>
        <taxon>Bacteria</taxon>
        <taxon>Pseudomonadati</taxon>
        <taxon>Bacteroidota</taxon>
        <taxon>Cytophagia</taxon>
        <taxon>Cytophagales</taxon>
        <taxon>Spirosomataceae</taxon>
        <taxon>Dyadobacter</taxon>
    </lineage>
</organism>
<keyword evidence="3" id="KW-0804">Transcription</keyword>
<evidence type="ECO:0000313" key="6">
    <source>
        <dbReference type="EMBL" id="TDE15637.1"/>
    </source>
</evidence>
<evidence type="ECO:0000256" key="4">
    <source>
        <dbReference type="PROSITE-ProRule" id="PRU00335"/>
    </source>
</evidence>